<sequence>MKLAAKFTISLNTIPLNDCTSAISYLKQLLQNQQQIDKTLIHQSLTENQNRIIGMFKQDSYQLVQFVKYAQDITQDPLDSYQIYLNDVIQKRFPSKPFLLKCLQLNSQCNLEILQSMPNTAIDTLPHSVLNKIITTQQLDYKESTTVLHFLHNKKLLKQLLQCVWVQKYIQLSKFGLQDYNLKNLALLSRIYADVGTNYLNQVANSVEKMDLSSDQSNQWSLITLYQNLSLLRNKQELLRRIANLIIINDKVELKDLMQLLIGVSQSKDDLLAQRLFFVLRNLTINEEDLPLYYLCGTYFKQIEPKRIDQEFQEGNLYKIILMMTPKQMGEFSVNLYRNYQINLCEFITKNKQIIHPQNIVNLISINNNNVLELDSLVEEYLKNKSIDIPGVMKLATYQQFQKMISTYIVDYQYYDIAFNVKELAAILLQIDKYLPNLGRLVEFSLQAVNNEMSSAQGLANIVYLASKKDANQDITLSVKIIKKIIDDCDPIELLNFLRVLEKNRELFDQLKMKIMDQINKKVDSKNRQRVEKHIQKLPKYMHFYLQ</sequence>
<dbReference type="EMBL" id="CAJJDP010000121">
    <property type="protein sequence ID" value="CAD8200116.1"/>
    <property type="molecule type" value="Genomic_DNA"/>
</dbReference>
<reference evidence="1" key="1">
    <citation type="submission" date="2021-01" db="EMBL/GenBank/DDBJ databases">
        <authorList>
            <consortium name="Genoscope - CEA"/>
            <person name="William W."/>
        </authorList>
    </citation>
    <scope>NUCLEOTIDE SEQUENCE</scope>
</reference>
<keyword evidence="2" id="KW-1185">Reference proteome</keyword>
<comment type="caution">
    <text evidence="1">The sequence shown here is derived from an EMBL/GenBank/DDBJ whole genome shotgun (WGS) entry which is preliminary data.</text>
</comment>
<dbReference type="OMA" id="INLCEFI"/>
<proteinExistence type="predicted"/>
<gene>
    <name evidence="1" type="ORF">POCTA_138.1.T1210055</name>
</gene>
<name>A0A8S1XFS1_PAROT</name>
<evidence type="ECO:0000313" key="2">
    <source>
        <dbReference type="Proteomes" id="UP000683925"/>
    </source>
</evidence>
<protein>
    <submittedName>
        <fullName evidence="1">Uncharacterized protein</fullName>
    </submittedName>
</protein>
<dbReference type="Proteomes" id="UP000683925">
    <property type="component" value="Unassembled WGS sequence"/>
</dbReference>
<dbReference type="OrthoDB" id="300846at2759"/>
<evidence type="ECO:0000313" key="1">
    <source>
        <dbReference type="EMBL" id="CAD8200116.1"/>
    </source>
</evidence>
<accession>A0A8S1XFS1</accession>
<dbReference type="AlphaFoldDB" id="A0A8S1XFS1"/>
<organism evidence="1 2">
    <name type="scientific">Paramecium octaurelia</name>
    <dbReference type="NCBI Taxonomy" id="43137"/>
    <lineage>
        <taxon>Eukaryota</taxon>
        <taxon>Sar</taxon>
        <taxon>Alveolata</taxon>
        <taxon>Ciliophora</taxon>
        <taxon>Intramacronucleata</taxon>
        <taxon>Oligohymenophorea</taxon>
        <taxon>Peniculida</taxon>
        <taxon>Parameciidae</taxon>
        <taxon>Paramecium</taxon>
    </lineage>
</organism>